<dbReference type="GO" id="GO:0016740">
    <property type="term" value="F:transferase activity"/>
    <property type="evidence" value="ECO:0007669"/>
    <property type="project" value="UniProtKB-KW"/>
</dbReference>
<accession>A0A5D3BGS5</accession>
<proteinExistence type="predicted"/>
<dbReference type="CDD" id="cd09272">
    <property type="entry name" value="RNase_HI_RT_Ty1"/>
    <property type="match status" value="1"/>
</dbReference>
<comment type="caution">
    <text evidence="2">The sequence shown here is derived from an EMBL/GenBank/DDBJ whole genome shotgun (WGS) entry which is preliminary data.</text>
</comment>
<evidence type="ECO:0000313" key="3">
    <source>
        <dbReference type="Proteomes" id="UP000321947"/>
    </source>
</evidence>
<protein>
    <submittedName>
        <fullName evidence="2">Sterol 3-beta-glucosyltransferase UGT80A2 isoform X3</fullName>
    </submittedName>
</protein>
<evidence type="ECO:0000313" key="2">
    <source>
        <dbReference type="EMBL" id="TYJ97675.1"/>
    </source>
</evidence>
<dbReference type="AlphaFoldDB" id="A0A5D3BGS5"/>
<name>A0A5D3BGS5_CUCMM</name>
<feature type="region of interest" description="Disordered" evidence="1">
    <location>
        <begin position="424"/>
        <end position="443"/>
    </location>
</feature>
<organism evidence="2 3">
    <name type="scientific">Cucumis melo var. makuwa</name>
    <name type="common">Oriental melon</name>
    <dbReference type="NCBI Taxonomy" id="1194695"/>
    <lineage>
        <taxon>Eukaryota</taxon>
        <taxon>Viridiplantae</taxon>
        <taxon>Streptophyta</taxon>
        <taxon>Embryophyta</taxon>
        <taxon>Tracheophyta</taxon>
        <taxon>Spermatophyta</taxon>
        <taxon>Magnoliopsida</taxon>
        <taxon>eudicotyledons</taxon>
        <taxon>Gunneridae</taxon>
        <taxon>Pentapetalae</taxon>
        <taxon>rosids</taxon>
        <taxon>fabids</taxon>
        <taxon>Cucurbitales</taxon>
        <taxon>Cucurbitaceae</taxon>
        <taxon>Benincaseae</taxon>
        <taxon>Cucumis</taxon>
    </lineage>
</organism>
<keyword evidence="2" id="KW-0808">Transferase</keyword>
<reference evidence="2 3" key="1">
    <citation type="submission" date="2019-08" db="EMBL/GenBank/DDBJ databases">
        <title>Draft genome sequences of two oriental melons (Cucumis melo L. var makuwa).</title>
        <authorList>
            <person name="Kwon S.-Y."/>
        </authorList>
    </citation>
    <scope>NUCLEOTIDE SEQUENCE [LARGE SCALE GENOMIC DNA]</scope>
    <source>
        <strain evidence="3">cv. Chang Bougi</strain>
        <tissue evidence="2">Leaf</tissue>
    </source>
</reference>
<dbReference type="Proteomes" id="UP000321947">
    <property type="component" value="Unassembled WGS sequence"/>
</dbReference>
<dbReference type="EMBL" id="SSTD01018651">
    <property type="protein sequence ID" value="TYJ97675.1"/>
    <property type="molecule type" value="Genomic_DNA"/>
</dbReference>
<evidence type="ECO:0000256" key="1">
    <source>
        <dbReference type="SAM" id="MobiDB-lite"/>
    </source>
</evidence>
<gene>
    <name evidence="2" type="ORF">E5676_scaffold37G00470</name>
</gene>
<sequence>MGETLDRHPTSAFSSSEVDVSIELDARIENGSAGAGAGATTAADVLANKEVRIEDGGDCSPGISGKTLLKVNTMPIQTSNIDQLESDSSQHKLERSKTEVHKHNKFLPEEAAKIFDDKIPVHRKKMAQKCIEEKLEMFDQEISEIRVELHKLPTIEENRMSFAKIESIEDHSGLTEVKDYDLVLDAPKDAKKKKDWLCDDARPYLQIKNSIESKEQAHIMFEVCMQFFRAEQKAESVTSYFMRLEKIIAELALLLSFNPHVKDYVTKKIIGRGYESGGLYLFDYQVPQVVACPVVPSPFEVHYCLGHPSLFVLKKLYPEFRMPSSVLNGEISYRVLFPTKSLFPITPKIFGCVCFVRDVRSHHTKLDPKSLKCIYLCYSRVQKGSCQGEDDNLFIYKITSPTPSSSTDAPPSRPLPFRVYSRRPLSQPSDSCPPSMPHSSCDSGPSDDLSIALHKGKNVIGCKWVFSIMVNPDGIVVRLKARLVAKGFSTTVSVKLWCDNQATLDVASNPVFHERTKHIEVDCHFIREKIQDGLVPTGYLKTGEQLGDILTKAVNGARISYLCNKLDMIDIFARA</sequence>